<evidence type="ECO:0000313" key="2">
    <source>
        <dbReference type="Proteomes" id="UP001186944"/>
    </source>
</evidence>
<comment type="caution">
    <text evidence="1">The sequence shown here is derived from an EMBL/GenBank/DDBJ whole genome shotgun (WGS) entry which is preliminary data.</text>
</comment>
<gene>
    <name evidence="1" type="ORF">FSP39_025257</name>
</gene>
<reference evidence="1" key="1">
    <citation type="submission" date="2019-08" db="EMBL/GenBank/DDBJ databases">
        <title>The improved chromosome-level genome for the pearl oyster Pinctada fucata martensii using PacBio sequencing and Hi-C.</title>
        <authorList>
            <person name="Zheng Z."/>
        </authorList>
    </citation>
    <scope>NUCLEOTIDE SEQUENCE</scope>
    <source>
        <strain evidence="1">ZZ-2019</strain>
        <tissue evidence="1">Adductor muscle</tissue>
    </source>
</reference>
<accession>A0AA88Y1G4</accession>
<dbReference type="AlphaFoldDB" id="A0AA88Y1G4"/>
<protein>
    <submittedName>
        <fullName evidence="1">Uncharacterized protein</fullName>
    </submittedName>
</protein>
<organism evidence="1 2">
    <name type="scientific">Pinctada imbricata</name>
    <name type="common">Atlantic pearl-oyster</name>
    <name type="synonym">Pinctada martensii</name>
    <dbReference type="NCBI Taxonomy" id="66713"/>
    <lineage>
        <taxon>Eukaryota</taxon>
        <taxon>Metazoa</taxon>
        <taxon>Spiralia</taxon>
        <taxon>Lophotrochozoa</taxon>
        <taxon>Mollusca</taxon>
        <taxon>Bivalvia</taxon>
        <taxon>Autobranchia</taxon>
        <taxon>Pteriomorphia</taxon>
        <taxon>Pterioida</taxon>
        <taxon>Pterioidea</taxon>
        <taxon>Pteriidae</taxon>
        <taxon>Pinctada</taxon>
    </lineage>
</organism>
<keyword evidence="2" id="KW-1185">Reference proteome</keyword>
<dbReference type="Proteomes" id="UP001186944">
    <property type="component" value="Unassembled WGS sequence"/>
</dbReference>
<evidence type="ECO:0000313" key="1">
    <source>
        <dbReference type="EMBL" id="KAK3092106.1"/>
    </source>
</evidence>
<name>A0AA88Y1G4_PINIB</name>
<dbReference type="EMBL" id="VSWD01000010">
    <property type="protein sequence ID" value="KAK3092106.1"/>
    <property type="molecule type" value="Genomic_DNA"/>
</dbReference>
<sequence>MVTQIVAGILSLQESTSSTDVDHLIDLYKEKNVIFNVISKYPEFSGGSKFGINWDGEVFYRQEFKYGSESLPNVEMMRLVEESMGTVFDINKITPSKTNILNKVAEHLKFQHEMQDTC</sequence>
<proteinExistence type="predicted"/>